<accession>J9GYR7</accession>
<evidence type="ECO:0000259" key="8">
    <source>
        <dbReference type="Pfam" id="PF12320"/>
    </source>
</evidence>
<protein>
    <recommendedName>
        <fullName evidence="3">Nuclease SbcCD subunit D</fullName>
    </recommendedName>
</protein>
<dbReference type="InterPro" id="IPR050535">
    <property type="entry name" value="DNA_Repair-Maintenance_Comp"/>
</dbReference>
<dbReference type="InterPro" id="IPR041796">
    <property type="entry name" value="Mre11_N"/>
</dbReference>
<dbReference type="Pfam" id="PF12320">
    <property type="entry name" value="SbcD_C"/>
    <property type="match status" value="1"/>
</dbReference>
<organism evidence="9">
    <name type="scientific">gut metagenome</name>
    <dbReference type="NCBI Taxonomy" id="749906"/>
    <lineage>
        <taxon>unclassified sequences</taxon>
        <taxon>metagenomes</taxon>
        <taxon>organismal metagenomes</taxon>
    </lineage>
</organism>
<evidence type="ECO:0000256" key="1">
    <source>
        <dbReference type="ARBA" id="ARBA00010555"/>
    </source>
</evidence>
<dbReference type="CDD" id="cd00840">
    <property type="entry name" value="MPP_Mre11_N"/>
    <property type="match status" value="1"/>
</dbReference>
<dbReference type="PANTHER" id="PTHR30337:SF0">
    <property type="entry name" value="NUCLEASE SBCCD SUBUNIT D"/>
    <property type="match status" value="1"/>
</dbReference>
<evidence type="ECO:0000256" key="5">
    <source>
        <dbReference type="ARBA" id="ARBA00022801"/>
    </source>
</evidence>
<evidence type="ECO:0000256" key="6">
    <source>
        <dbReference type="ARBA" id="ARBA00022839"/>
    </source>
</evidence>
<evidence type="ECO:0000256" key="2">
    <source>
        <dbReference type="ARBA" id="ARBA00011322"/>
    </source>
</evidence>
<dbReference type="Gene3D" id="3.60.21.10">
    <property type="match status" value="1"/>
</dbReference>
<keyword evidence="5" id="KW-0378">Hydrolase</keyword>
<dbReference type="NCBIfam" id="TIGR00619">
    <property type="entry name" value="sbcd"/>
    <property type="match status" value="1"/>
</dbReference>
<dbReference type="Pfam" id="PF00149">
    <property type="entry name" value="Metallophos"/>
    <property type="match status" value="1"/>
</dbReference>
<gene>
    <name evidence="9" type="ORF">EVA_05879</name>
</gene>
<comment type="caution">
    <text evidence="9">The sequence shown here is derived from an EMBL/GenBank/DDBJ whole genome shotgun (WGS) entry which is preliminary data.</text>
</comment>
<dbReference type="AlphaFoldDB" id="J9GYR7"/>
<name>J9GYR7_9ZZZZ</name>
<keyword evidence="6" id="KW-0269">Exonuclease</keyword>
<dbReference type="InterPro" id="IPR004593">
    <property type="entry name" value="SbcD"/>
</dbReference>
<dbReference type="GO" id="GO:0004519">
    <property type="term" value="F:endonuclease activity"/>
    <property type="evidence" value="ECO:0007669"/>
    <property type="project" value="InterPro"/>
</dbReference>
<sequence>MKIIHTADWHLGNVFHGHHRLGEHRHFLRWLLSMLKAEQADALIVAGDIFDSPNPSASAEELLYDFLHEATEEMPGLQIILIAGNHDSASRLEAPAALLKTHNIYVRGLIREVEGKDGIPDFDYYLLPLATRNSSEAVCVCMALPYLRGGDYPAGQTPAEGLRYYFTQMQQRFRKSDFKKLPLLAAAHFYAAGAEVCESEHSERLVIGGQDCVDASVIGDKVCYTALGHIHRAQQVKGGTQVWYAGSALPMSFSEQHYQHGVKCLTLDESGVAEVRTLPYTPLRCLQVISGQQGQGATPSEVKAAISLLPERPSKWNDTEVDNWPYLEIRLRETQPEPGLMHEVMQLLADRAVHFCRMVRLRPEEKTHEPNAWGKESGSETAYRPLAPLDLAQRIFEAKYNNPMSEELVQRFRQAEEAAQSLTE</sequence>
<dbReference type="GO" id="GO:0008408">
    <property type="term" value="F:3'-5' exonuclease activity"/>
    <property type="evidence" value="ECO:0007669"/>
    <property type="project" value="InterPro"/>
</dbReference>
<feature type="domain" description="Nuclease SbcCD subunit D C-terminal" evidence="8">
    <location>
        <begin position="297"/>
        <end position="399"/>
    </location>
</feature>
<evidence type="ECO:0000313" key="9">
    <source>
        <dbReference type="EMBL" id="EJX06010.1"/>
    </source>
</evidence>
<dbReference type="GO" id="GO:0006259">
    <property type="term" value="P:DNA metabolic process"/>
    <property type="evidence" value="ECO:0007669"/>
    <property type="project" value="InterPro"/>
</dbReference>
<comment type="similarity">
    <text evidence="1">Belongs to the SbcD family.</text>
</comment>
<dbReference type="EMBL" id="AMCI01001294">
    <property type="protein sequence ID" value="EJX06010.1"/>
    <property type="molecule type" value="Genomic_DNA"/>
</dbReference>
<evidence type="ECO:0000256" key="4">
    <source>
        <dbReference type="ARBA" id="ARBA00022722"/>
    </source>
</evidence>
<dbReference type="SUPFAM" id="SSF56300">
    <property type="entry name" value="Metallo-dependent phosphatases"/>
    <property type="match status" value="1"/>
</dbReference>
<evidence type="ECO:0000256" key="3">
    <source>
        <dbReference type="ARBA" id="ARBA00013365"/>
    </source>
</evidence>
<feature type="domain" description="Calcineurin-like phosphoesterase" evidence="7">
    <location>
        <begin position="1"/>
        <end position="123"/>
    </location>
</feature>
<evidence type="ECO:0000259" key="7">
    <source>
        <dbReference type="Pfam" id="PF00149"/>
    </source>
</evidence>
<comment type="subunit">
    <text evidence="2">Heterodimer of SbcC and SbcD.</text>
</comment>
<dbReference type="InterPro" id="IPR029052">
    <property type="entry name" value="Metallo-depent_PP-like"/>
</dbReference>
<proteinExistence type="inferred from homology"/>
<dbReference type="InterPro" id="IPR026843">
    <property type="entry name" value="SbcD_C"/>
</dbReference>
<dbReference type="PANTHER" id="PTHR30337">
    <property type="entry name" value="COMPONENT OF ATP-DEPENDENT DSDNA EXONUCLEASE"/>
    <property type="match status" value="1"/>
</dbReference>
<keyword evidence="4" id="KW-0540">Nuclease</keyword>
<reference evidence="9" key="1">
    <citation type="journal article" date="2012" name="PLoS ONE">
        <title>Gene sets for utilization of primary and secondary nutrition supplies in the distal gut of endangered iberian lynx.</title>
        <authorList>
            <person name="Alcaide M."/>
            <person name="Messina E."/>
            <person name="Richter M."/>
            <person name="Bargiela R."/>
            <person name="Peplies J."/>
            <person name="Huws S.A."/>
            <person name="Newbold C.J."/>
            <person name="Golyshin P.N."/>
            <person name="Simon M.A."/>
            <person name="Lopez G."/>
            <person name="Yakimov M.M."/>
            <person name="Ferrer M."/>
        </authorList>
    </citation>
    <scope>NUCLEOTIDE SEQUENCE</scope>
</reference>
<dbReference type="InterPro" id="IPR004843">
    <property type="entry name" value="Calcineurin-like_PHP"/>
</dbReference>